<dbReference type="Pfam" id="PF00440">
    <property type="entry name" value="TetR_N"/>
    <property type="match status" value="1"/>
</dbReference>
<dbReference type="GO" id="GO:0000976">
    <property type="term" value="F:transcription cis-regulatory region binding"/>
    <property type="evidence" value="ECO:0007669"/>
    <property type="project" value="TreeGrafter"/>
</dbReference>
<feature type="region of interest" description="Disordered" evidence="5">
    <location>
        <begin position="79"/>
        <end position="180"/>
    </location>
</feature>
<feature type="DNA-binding region" description="H-T-H motif" evidence="4">
    <location>
        <begin position="41"/>
        <end position="60"/>
    </location>
</feature>
<name>A0A4R6JN45_9ACTN</name>
<dbReference type="AlphaFoldDB" id="A0A4R6JN45"/>
<organism evidence="7 8">
    <name type="scientific">Paractinoplanes brasiliensis</name>
    <dbReference type="NCBI Taxonomy" id="52695"/>
    <lineage>
        <taxon>Bacteria</taxon>
        <taxon>Bacillati</taxon>
        <taxon>Actinomycetota</taxon>
        <taxon>Actinomycetes</taxon>
        <taxon>Micromonosporales</taxon>
        <taxon>Micromonosporaceae</taxon>
        <taxon>Paractinoplanes</taxon>
    </lineage>
</organism>
<keyword evidence="1" id="KW-0805">Transcription regulation</keyword>
<evidence type="ECO:0000256" key="2">
    <source>
        <dbReference type="ARBA" id="ARBA00023125"/>
    </source>
</evidence>
<keyword evidence="8" id="KW-1185">Reference proteome</keyword>
<evidence type="ECO:0000259" key="6">
    <source>
        <dbReference type="PROSITE" id="PS50977"/>
    </source>
</evidence>
<dbReference type="SUPFAM" id="SSF46689">
    <property type="entry name" value="Homeodomain-like"/>
    <property type="match status" value="1"/>
</dbReference>
<feature type="compositionally biased region" description="Low complexity" evidence="5">
    <location>
        <begin position="93"/>
        <end position="107"/>
    </location>
</feature>
<feature type="compositionally biased region" description="Low complexity" evidence="5">
    <location>
        <begin position="115"/>
        <end position="165"/>
    </location>
</feature>
<evidence type="ECO:0000256" key="4">
    <source>
        <dbReference type="PROSITE-ProRule" id="PRU00335"/>
    </source>
</evidence>
<proteinExistence type="predicted"/>
<gene>
    <name evidence="7" type="ORF">C8E87_0921</name>
</gene>
<dbReference type="InterPro" id="IPR050109">
    <property type="entry name" value="HTH-type_TetR-like_transc_reg"/>
</dbReference>
<comment type="caution">
    <text evidence="7">The sequence shown here is derived from an EMBL/GenBank/DDBJ whole genome shotgun (WGS) entry which is preliminary data.</text>
</comment>
<evidence type="ECO:0000256" key="5">
    <source>
        <dbReference type="SAM" id="MobiDB-lite"/>
    </source>
</evidence>
<dbReference type="PROSITE" id="PS50977">
    <property type="entry name" value="HTH_TETR_2"/>
    <property type="match status" value="1"/>
</dbReference>
<feature type="domain" description="HTH tetR-type" evidence="6">
    <location>
        <begin position="18"/>
        <end position="78"/>
    </location>
</feature>
<dbReference type="PRINTS" id="PR00455">
    <property type="entry name" value="HTHTETR"/>
</dbReference>
<dbReference type="InterPro" id="IPR009057">
    <property type="entry name" value="Homeodomain-like_sf"/>
</dbReference>
<dbReference type="GO" id="GO:0003700">
    <property type="term" value="F:DNA-binding transcription factor activity"/>
    <property type="evidence" value="ECO:0007669"/>
    <property type="project" value="TreeGrafter"/>
</dbReference>
<evidence type="ECO:0000256" key="3">
    <source>
        <dbReference type="ARBA" id="ARBA00023163"/>
    </source>
</evidence>
<dbReference type="PANTHER" id="PTHR30055">
    <property type="entry name" value="HTH-TYPE TRANSCRIPTIONAL REGULATOR RUTR"/>
    <property type="match status" value="1"/>
</dbReference>
<evidence type="ECO:0000256" key="1">
    <source>
        <dbReference type="ARBA" id="ARBA00023015"/>
    </source>
</evidence>
<keyword evidence="3" id="KW-0804">Transcription</keyword>
<dbReference type="EMBL" id="SNWR01000001">
    <property type="protein sequence ID" value="TDO37307.1"/>
    <property type="molecule type" value="Genomic_DNA"/>
</dbReference>
<sequence>MVGVSYRAMRLTRAQQQERTRKAVLAAAKWEFSHFGFADAKVDRIAERAELTRGAVYSNFPSKRSLYLAVLLDHDPHSHPGHALPASDDAAVGSSSAGPSSAGTSPGSAPPGEPSPGSASPAGLSPAGASPAGASSGSGSPAGLSSGSASSGSASSGSASPAALSLGGGSPAGGSSGGSSFDGVDSGRLVPAGLASAAEAFARVWLERLPLTADDAGVGRLAARSLTGVIDDERGRSTLAQLTRLEALLLAVALESCHAPDAGRRVRLAELIITLLHGTAHLAETAPGFGDPFDVVRACRHLAGLPLADEWAPPHLPYVAPARPVREPWDPPGELTDQLSGRPADLRRDGVLVTLGPDRLGAAEEAVRAAQPGDAVTVALVTDDPAETGALVRLRVTDVTACLRRVFGPAVRPALRLILDEQGALAAAIGVTPAGSSESAVRIHAGEIVARADGRGAGHAATTSEVTR</sequence>
<protein>
    <submittedName>
        <fullName evidence="7">TetR family transcriptional regulator</fullName>
    </submittedName>
</protein>
<evidence type="ECO:0000313" key="8">
    <source>
        <dbReference type="Proteomes" id="UP000294901"/>
    </source>
</evidence>
<feature type="compositionally biased region" description="Gly residues" evidence="5">
    <location>
        <begin position="166"/>
        <end position="177"/>
    </location>
</feature>
<accession>A0A4R6JN45</accession>
<keyword evidence="2 4" id="KW-0238">DNA-binding</keyword>
<dbReference type="Gene3D" id="1.10.357.10">
    <property type="entry name" value="Tetracycline Repressor, domain 2"/>
    <property type="match status" value="1"/>
</dbReference>
<evidence type="ECO:0000313" key="7">
    <source>
        <dbReference type="EMBL" id="TDO37307.1"/>
    </source>
</evidence>
<dbReference type="InterPro" id="IPR001647">
    <property type="entry name" value="HTH_TetR"/>
</dbReference>
<reference evidence="7 8" key="1">
    <citation type="submission" date="2019-03" db="EMBL/GenBank/DDBJ databases">
        <title>Sequencing the genomes of 1000 actinobacteria strains.</title>
        <authorList>
            <person name="Klenk H.-P."/>
        </authorList>
    </citation>
    <scope>NUCLEOTIDE SEQUENCE [LARGE SCALE GENOMIC DNA]</scope>
    <source>
        <strain evidence="7 8">DSM 43805</strain>
    </source>
</reference>
<dbReference type="PANTHER" id="PTHR30055:SF234">
    <property type="entry name" value="HTH-TYPE TRANSCRIPTIONAL REGULATOR BETI"/>
    <property type="match status" value="1"/>
</dbReference>
<dbReference type="Proteomes" id="UP000294901">
    <property type="component" value="Unassembled WGS sequence"/>
</dbReference>